<proteinExistence type="predicted"/>
<protein>
    <recommendedName>
        <fullName evidence="3">HNH domain-containing protein</fullName>
    </recommendedName>
</protein>
<organism evidence="1 2">
    <name type="scientific">Pedobacter cryoconitis</name>
    <dbReference type="NCBI Taxonomy" id="188932"/>
    <lineage>
        <taxon>Bacteria</taxon>
        <taxon>Pseudomonadati</taxon>
        <taxon>Bacteroidota</taxon>
        <taxon>Sphingobacteriia</taxon>
        <taxon>Sphingobacteriales</taxon>
        <taxon>Sphingobacteriaceae</taxon>
        <taxon>Pedobacter</taxon>
    </lineage>
</organism>
<evidence type="ECO:0000313" key="1">
    <source>
        <dbReference type="EMBL" id="MBB5638905.1"/>
    </source>
</evidence>
<gene>
    <name evidence="1" type="ORF">HDE68_004843</name>
</gene>
<name>A0A7W9E2L0_9SPHI</name>
<evidence type="ECO:0000313" key="2">
    <source>
        <dbReference type="Proteomes" id="UP000537204"/>
    </source>
</evidence>
<evidence type="ECO:0008006" key="3">
    <source>
        <dbReference type="Google" id="ProtNLM"/>
    </source>
</evidence>
<accession>A0A7W9E2L0</accession>
<dbReference type="EMBL" id="JACHCE010000011">
    <property type="protein sequence ID" value="MBB5638905.1"/>
    <property type="molecule type" value="Genomic_DNA"/>
</dbReference>
<comment type="caution">
    <text evidence="1">The sequence shown here is derived from an EMBL/GenBank/DDBJ whole genome shotgun (WGS) entry which is preliminary data.</text>
</comment>
<sequence>MTDKSQFLHYLTNTERSNGKNYKSSTIKTYVDSITLITADLNNHLISEIDSLYNIHDVKELKHLFDNLYSIPQIQKEEVIQRKRKTNAFRRYIEFRETIQKFGLTQNQPDLQEVEQSRTEGGKKVVISLRSERDGRLRSQALILHGTTCFGCEFNFKKVYGDLGEGFIEIHHLQLLCGNLAQVITDPRTDLIPLCSNCHRMVHRKKGYVLSLAELKAVINLQSSDKLPDVESKELV</sequence>
<reference evidence="1 2" key="1">
    <citation type="submission" date="2020-08" db="EMBL/GenBank/DDBJ databases">
        <title>Genomic Encyclopedia of Type Strains, Phase IV (KMG-V): Genome sequencing to study the core and pangenomes of soil and plant-associated prokaryotes.</title>
        <authorList>
            <person name="Whitman W."/>
        </authorList>
    </citation>
    <scope>NUCLEOTIDE SEQUENCE [LARGE SCALE GENOMIC DNA]</scope>
    <source>
        <strain evidence="1 2">S3M1</strain>
    </source>
</reference>
<dbReference type="Proteomes" id="UP000537204">
    <property type="component" value="Unassembled WGS sequence"/>
</dbReference>
<dbReference type="RefSeq" id="WP_183884702.1">
    <property type="nucleotide sequence ID" value="NZ_JACHCE010000011.1"/>
</dbReference>
<dbReference type="AlphaFoldDB" id="A0A7W9E2L0"/>